<comment type="caution">
    <text evidence="1">The sequence shown here is derived from an EMBL/GenBank/DDBJ whole genome shotgun (WGS) entry which is preliminary data.</text>
</comment>
<accession>A0ABU3BDZ7</accession>
<evidence type="ECO:0000313" key="2">
    <source>
        <dbReference type="Proteomes" id="UP001250662"/>
    </source>
</evidence>
<organism evidence="1 2">
    <name type="scientific">Croceitalea vernalis</name>
    <dbReference type="NCBI Taxonomy" id="3075599"/>
    <lineage>
        <taxon>Bacteria</taxon>
        <taxon>Pseudomonadati</taxon>
        <taxon>Bacteroidota</taxon>
        <taxon>Flavobacteriia</taxon>
        <taxon>Flavobacteriales</taxon>
        <taxon>Flavobacteriaceae</taxon>
        <taxon>Croceitalea</taxon>
    </lineage>
</organism>
<name>A0ABU3BDZ7_9FLAO</name>
<gene>
    <name evidence="1" type="ORF">RM520_00370</name>
</gene>
<keyword evidence="2" id="KW-1185">Reference proteome</keyword>
<evidence type="ECO:0000313" key="1">
    <source>
        <dbReference type="EMBL" id="MDT0620053.1"/>
    </source>
</evidence>
<reference evidence="1 2" key="1">
    <citation type="submission" date="2023-09" db="EMBL/GenBank/DDBJ databases">
        <authorList>
            <person name="Rey-Velasco X."/>
        </authorList>
    </citation>
    <scope>NUCLEOTIDE SEQUENCE [LARGE SCALE GENOMIC DNA]</scope>
    <source>
        <strain evidence="1 2">P007</strain>
    </source>
</reference>
<sequence length="164" mass="19405">MKAFITTIFFLFQVFALSSQVDYGTPKGNQIPTKLSKLPRLILVNNFPNEIDAVKIKDRYYWKHTTSILCKFDNVEIIEFGAFLFYNNQWNLRQTYNLKELDKKFDTKKQQLKLGQPYTWRNNWRTDSKLFGGWAMWYFIGVTSSGEKICGYQKINTTNNLLNQ</sequence>
<proteinExistence type="predicted"/>
<dbReference type="Proteomes" id="UP001250662">
    <property type="component" value="Unassembled WGS sequence"/>
</dbReference>
<dbReference type="RefSeq" id="WP_311383714.1">
    <property type="nucleotide sequence ID" value="NZ_JAVRHU010000001.1"/>
</dbReference>
<protein>
    <submittedName>
        <fullName evidence="1">Uncharacterized protein</fullName>
    </submittedName>
</protein>
<dbReference type="EMBL" id="JAVRHU010000001">
    <property type="protein sequence ID" value="MDT0620053.1"/>
    <property type="molecule type" value="Genomic_DNA"/>
</dbReference>